<dbReference type="NCBIfam" id="TIGR02432">
    <property type="entry name" value="lysidine_TilS_N"/>
    <property type="match status" value="1"/>
</dbReference>
<keyword evidence="4 8" id="KW-0819">tRNA processing</keyword>
<evidence type="ECO:0000256" key="2">
    <source>
        <dbReference type="ARBA" id="ARBA00022490"/>
    </source>
</evidence>
<dbReference type="InterPro" id="IPR015262">
    <property type="entry name" value="tRNA_Ile_lys_synt_subst-bd"/>
</dbReference>
<dbReference type="Gene3D" id="1.20.59.20">
    <property type="match status" value="1"/>
</dbReference>
<dbReference type="EMBL" id="MDTU01000001">
    <property type="protein sequence ID" value="ODN43645.1"/>
    <property type="molecule type" value="Genomic_DNA"/>
</dbReference>
<evidence type="ECO:0000259" key="9">
    <source>
        <dbReference type="SMART" id="SM00977"/>
    </source>
</evidence>
<evidence type="ECO:0000256" key="6">
    <source>
        <dbReference type="ARBA" id="ARBA00022840"/>
    </source>
</evidence>
<evidence type="ECO:0000256" key="8">
    <source>
        <dbReference type="HAMAP-Rule" id="MF_01161"/>
    </source>
</evidence>
<protein>
    <recommendedName>
        <fullName evidence="8">tRNA(Ile)-lysidine synthase</fullName>
        <ecNumber evidence="8">6.3.4.19</ecNumber>
    </recommendedName>
    <alternativeName>
        <fullName evidence="8">tRNA(Ile)-2-lysyl-cytidine synthase</fullName>
    </alternativeName>
    <alternativeName>
        <fullName evidence="8">tRNA(Ile)-lysidine synthetase</fullName>
    </alternativeName>
</protein>
<organism evidence="10 11">
    <name type="scientific">Piscirickettsia litoralis</name>
    <dbReference type="NCBI Taxonomy" id="1891921"/>
    <lineage>
        <taxon>Bacteria</taxon>
        <taxon>Pseudomonadati</taxon>
        <taxon>Pseudomonadota</taxon>
        <taxon>Gammaproteobacteria</taxon>
        <taxon>Thiotrichales</taxon>
        <taxon>Piscirickettsiaceae</taxon>
        <taxon>Piscirickettsia</taxon>
    </lineage>
</organism>
<comment type="similarity">
    <text evidence="8">Belongs to the tRNA(Ile)-lysidine synthase family.</text>
</comment>
<reference evidence="10 11" key="1">
    <citation type="submission" date="2016-08" db="EMBL/GenBank/DDBJ databases">
        <title>Draft genome sequence of Candidatus Piscirickettsia litoralis, from seawater.</title>
        <authorList>
            <person name="Wan X."/>
            <person name="Lee A.J."/>
            <person name="Hou S."/>
            <person name="Donachie S.P."/>
        </authorList>
    </citation>
    <scope>NUCLEOTIDE SEQUENCE [LARGE SCALE GENOMIC DNA]</scope>
    <source>
        <strain evidence="10 11">Y2</strain>
    </source>
</reference>
<dbReference type="HAMAP" id="MF_01161">
    <property type="entry name" value="tRNA_Ile_lys_synt"/>
    <property type="match status" value="1"/>
</dbReference>
<dbReference type="PANTHER" id="PTHR43033:SF1">
    <property type="entry name" value="TRNA(ILE)-LYSIDINE SYNTHASE-RELATED"/>
    <property type="match status" value="1"/>
</dbReference>
<evidence type="ECO:0000313" key="10">
    <source>
        <dbReference type="EMBL" id="ODN43645.1"/>
    </source>
</evidence>
<dbReference type="NCBIfam" id="TIGR02433">
    <property type="entry name" value="lysidine_TilS_C"/>
    <property type="match status" value="1"/>
</dbReference>
<keyword evidence="6 8" id="KW-0067">ATP-binding</keyword>
<accession>A0ABX3A882</accession>
<evidence type="ECO:0000256" key="5">
    <source>
        <dbReference type="ARBA" id="ARBA00022741"/>
    </source>
</evidence>
<gene>
    <name evidence="8" type="primary">tilS</name>
    <name evidence="10" type="ORF">BGC07_12940</name>
</gene>
<dbReference type="SUPFAM" id="SSF52402">
    <property type="entry name" value="Adenine nucleotide alpha hydrolases-like"/>
    <property type="match status" value="1"/>
</dbReference>
<evidence type="ECO:0000256" key="3">
    <source>
        <dbReference type="ARBA" id="ARBA00022598"/>
    </source>
</evidence>
<name>A0ABX3A882_9GAMM</name>
<evidence type="ECO:0000313" key="11">
    <source>
        <dbReference type="Proteomes" id="UP000094329"/>
    </source>
</evidence>
<dbReference type="EC" id="6.3.4.19" evidence="8"/>
<dbReference type="CDD" id="cd01992">
    <property type="entry name" value="TilS_N"/>
    <property type="match status" value="1"/>
</dbReference>
<keyword evidence="5 8" id="KW-0547">Nucleotide-binding</keyword>
<evidence type="ECO:0000256" key="4">
    <source>
        <dbReference type="ARBA" id="ARBA00022694"/>
    </source>
</evidence>
<feature type="domain" description="Lysidine-tRNA(Ile) synthetase C-terminal" evidence="9">
    <location>
        <begin position="395"/>
        <end position="453"/>
    </location>
</feature>
<dbReference type="InterPro" id="IPR011063">
    <property type="entry name" value="TilS/TtcA_N"/>
</dbReference>
<dbReference type="Proteomes" id="UP000094329">
    <property type="component" value="Unassembled WGS sequence"/>
</dbReference>
<dbReference type="PANTHER" id="PTHR43033">
    <property type="entry name" value="TRNA(ILE)-LYSIDINE SYNTHASE-RELATED"/>
    <property type="match status" value="1"/>
</dbReference>
<dbReference type="SUPFAM" id="SSF56037">
    <property type="entry name" value="PheT/TilS domain"/>
    <property type="match status" value="1"/>
</dbReference>
<dbReference type="Pfam" id="PF11734">
    <property type="entry name" value="TilS_C"/>
    <property type="match status" value="1"/>
</dbReference>
<dbReference type="RefSeq" id="WP_069313443.1">
    <property type="nucleotide sequence ID" value="NZ_MDTU01000001.1"/>
</dbReference>
<keyword evidence="11" id="KW-1185">Reference proteome</keyword>
<proteinExistence type="inferred from homology"/>
<comment type="catalytic activity">
    <reaction evidence="7 8">
        <text>cytidine(34) in tRNA(Ile2) + L-lysine + ATP = lysidine(34) in tRNA(Ile2) + AMP + diphosphate + H(+)</text>
        <dbReference type="Rhea" id="RHEA:43744"/>
        <dbReference type="Rhea" id="RHEA-COMP:10625"/>
        <dbReference type="Rhea" id="RHEA-COMP:10670"/>
        <dbReference type="ChEBI" id="CHEBI:15378"/>
        <dbReference type="ChEBI" id="CHEBI:30616"/>
        <dbReference type="ChEBI" id="CHEBI:32551"/>
        <dbReference type="ChEBI" id="CHEBI:33019"/>
        <dbReference type="ChEBI" id="CHEBI:82748"/>
        <dbReference type="ChEBI" id="CHEBI:83665"/>
        <dbReference type="ChEBI" id="CHEBI:456215"/>
        <dbReference type="EC" id="6.3.4.19"/>
    </reaction>
</comment>
<evidence type="ECO:0000256" key="1">
    <source>
        <dbReference type="ARBA" id="ARBA00004496"/>
    </source>
</evidence>
<dbReference type="SMART" id="SM00977">
    <property type="entry name" value="TilS_C"/>
    <property type="match status" value="1"/>
</dbReference>
<comment type="domain">
    <text evidence="8">The N-terminal region contains the highly conserved SGGXDS motif, predicted to be a P-loop motif involved in ATP binding.</text>
</comment>
<comment type="caution">
    <text evidence="10">The sequence shown here is derived from an EMBL/GenBank/DDBJ whole genome shotgun (WGS) entry which is preliminary data.</text>
</comment>
<comment type="function">
    <text evidence="8">Ligates lysine onto the cytidine present at position 34 of the AUA codon-specific tRNA(Ile) that contains the anticodon CAU, in an ATP-dependent manner. Cytidine is converted to lysidine, thus changing the amino acid specificity of the tRNA from methionine to isoleucine.</text>
</comment>
<feature type="binding site" evidence="8">
    <location>
        <begin position="42"/>
        <end position="47"/>
    </location>
    <ligand>
        <name>ATP</name>
        <dbReference type="ChEBI" id="CHEBI:30616"/>
    </ligand>
</feature>
<dbReference type="SUPFAM" id="SSF82829">
    <property type="entry name" value="MesJ substrate recognition domain-like"/>
    <property type="match status" value="1"/>
</dbReference>
<dbReference type="InterPro" id="IPR012795">
    <property type="entry name" value="tRNA_Ile_lys_synt_N"/>
</dbReference>
<evidence type="ECO:0000256" key="7">
    <source>
        <dbReference type="ARBA" id="ARBA00048539"/>
    </source>
</evidence>
<dbReference type="Gene3D" id="3.40.50.620">
    <property type="entry name" value="HUPs"/>
    <property type="match status" value="1"/>
</dbReference>
<dbReference type="Pfam" id="PF01171">
    <property type="entry name" value="ATP_bind_3"/>
    <property type="match status" value="1"/>
</dbReference>
<sequence>MEPLKHKTDQATSPIAANAVIRAMNICLPRLILARHLYLGLSGGIDSRVLLTAFIQLSARYPKHTLTDKLTVVHIHHGLNKKADGWAMHCQKLCEQYGIHFICEKVSLTDFSLGVEAAARKARYAVFQNLMTQNDVLLLGQHSDDQVETVLLQLFRGAGPRGLAAMAKEMSFGDDGLLLRPFLKITQADIDHYARDYKLDWLHDDSNDDLKFERNFLRHQILPKLNQRYPALHETVRRSARLCAEQEALLADYLEQDLKKHGVTGNSSLDLCFDLTGFNHYSVIRQKALLRAWLSSCQVLMPSEVKLEHMLTDVCAAKIDAEPEIKWGNWSLRRYRHQLYLLDQIKLDAMNNANINMQDQPWQGEKLTLKSGQVISNQDLIHLGVNLGDWDWQGVTIGYRQGGERFHPQGRNHSQPLKKFLQECHIPPWQRNKLILVKRDQKVLAILGIALAAL</sequence>
<dbReference type="InterPro" id="IPR014729">
    <property type="entry name" value="Rossmann-like_a/b/a_fold"/>
</dbReference>
<keyword evidence="3 8" id="KW-0436">Ligase</keyword>
<keyword evidence="2 8" id="KW-0963">Cytoplasm</keyword>
<comment type="subcellular location">
    <subcellularLocation>
        <location evidence="1 8">Cytoplasm</location>
    </subcellularLocation>
</comment>
<dbReference type="InterPro" id="IPR012796">
    <property type="entry name" value="Lysidine-tRNA-synth_C"/>
</dbReference>
<dbReference type="InterPro" id="IPR012094">
    <property type="entry name" value="tRNA_Ile_lys_synt"/>
</dbReference>
<dbReference type="Pfam" id="PF09179">
    <property type="entry name" value="TilS"/>
    <property type="match status" value="1"/>
</dbReference>